<dbReference type="GO" id="GO:0005737">
    <property type="term" value="C:cytoplasm"/>
    <property type="evidence" value="ECO:0007669"/>
    <property type="project" value="TreeGrafter"/>
</dbReference>
<dbReference type="GO" id="GO:0004792">
    <property type="term" value="F:thiosulfate-cyanide sulfurtransferase activity"/>
    <property type="evidence" value="ECO:0007669"/>
    <property type="project" value="TreeGrafter"/>
</dbReference>
<dbReference type="GO" id="GO:0016779">
    <property type="term" value="F:nucleotidyltransferase activity"/>
    <property type="evidence" value="ECO:0007669"/>
    <property type="project" value="UniProtKB-KW"/>
</dbReference>
<accession>A0A8J6XBC3</accession>
<comment type="caution">
    <text evidence="2">The sequence shown here is derived from an EMBL/GenBank/DDBJ whole genome shotgun (WGS) entry which is preliminary data.</text>
</comment>
<keyword evidence="2" id="KW-0548">Nucleotidyltransferase</keyword>
<dbReference type="InterPro" id="IPR035985">
    <property type="entry name" value="Ubiquitin-activating_enz"/>
</dbReference>
<dbReference type="GO" id="GO:0008641">
    <property type="term" value="F:ubiquitin-like modifier activating enzyme activity"/>
    <property type="evidence" value="ECO:0007669"/>
    <property type="project" value="InterPro"/>
</dbReference>
<proteinExistence type="predicted"/>
<dbReference type="InterPro" id="IPR000594">
    <property type="entry name" value="ThiF_NAD_FAD-bd"/>
</dbReference>
<sequence length="279" mass="30944">MLELTAYQQALPVLPQRHTRINFILVGAGGTGGYLAEDLCRIILQLQQTGKEVSFTIVDGDTVSTENTIRQNYQPAEVGLFKADTLALKCSARYGIEITAICDWFEEEIVHATSSWNSLTVIIGCVDNAAARDKIHSVLKLNNAKEPASLFWLDCGNTSHSGQIVVGTHSDFDILRACDNPDNPKFWLHLPQPTLVHPELLVPLPEELTSNNLSCAEIQARNYQSLFINRMTSAIAAQYLLELTLTGGLKKFASYFDLKAMSTRSLYTSIDNLKKYHAP</sequence>
<dbReference type="AlphaFoldDB" id="A0A8J6XBC3"/>
<dbReference type="EMBL" id="JACXAE010000034">
    <property type="protein sequence ID" value="MBD2772025.1"/>
    <property type="molecule type" value="Genomic_DNA"/>
</dbReference>
<evidence type="ECO:0000313" key="2">
    <source>
        <dbReference type="EMBL" id="MBD2772025.1"/>
    </source>
</evidence>
<keyword evidence="2" id="KW-0808">Transferase</keyword>
<dbReference type="Gene3D" id="3.40.50.720">
    <property type="entry name" value="NAD(P)-binding Rossmann-like Domain"/>
    <property type="match status" value="1"/>
</dbReference>
<name>A0A8J6XBC3_9CYAN</name>
<evidence type="ECO:0000259" key="1">
    <source>
        <dbReference type="Pfam" id="PF00899"/>
    </source>
</evidence>
<dbReference type="PANTHER" id="PTHR10953">
    <property type="entry name" value="UBIQUITIN-ACTIVATING ENZYME E1"/>
    <property type="match status" value="1"/>
</dbReference>
<dbReference type="RefSeq" id="WP_190826317.1">
    <property type="nucleotide sequence ID" value="NZ_CAWPPI010000034.1"/>
</dbReference>
<dbReference type="Pfam" id="PF00899">
    <property type="entry name" value="ThiF"/>
    <property type="match status" value="1"/>
</dbReference>
<reference evidence="2" key="1">
    <citation type="submission" date="2020-09" db="EMBL/GenBank/DDBJ databases">
        <title>Iningainema tapete sp. nov. (Scytonemataceae, Cyanobacteria) from greenhouses in central Florida (USA) produces two types of nodularin with biosynthetic potential for microcystin-LR and anabaenopeptins.</title>
        <authorList>
            <person name="Berthold D.E."/>
            <person name="Lefler F.W."/>
            <person name="Huang I.-S."/>
            <person name="Abdulla H."/>
            <person name="Zimba P.V."/>
            <person name="Laughinghouse H.D. IV."/>
        </authorList>
    </citation>
    <scope>NUCLEOTIDE SEQUENCE</scope>
    <source>
        <strain evidence="2">BLCCT55</strain>
    </source>
</reference>
<dbReference type="SUPFAM" id="SSF69572">
    <property type="entry name" value="Activating enzymes of the ubiquitin-like proteins"/>
    <property type="match status" value="1"/>
</dbReference>
<gene>
    <name evidence="2" type="ORF">ICL16_07965</name>
</gene>
<dbReference type="InterPro" id="IPR045886">
    <property type="entry name" value="ThiF/MoeB/HesA"/>
</dbReference>
<organism evidence="2 3">
    <name type="scientific">Iningainema tapete BLCC-T55</name>
    <dbReference type="NCBI Taxonomy" id="2748662"/>
    <lineage>
        <taxon>Bacteria</taxon>
        <taxon>Bacillati</taxon>
        <taxon>Cyanobacteriota</taxon>
        <taxon>Cyanophyceae</taxon>
        <taxon>Nostocales</taxon>
        <taxon>Scytonemataceae</taxon>
        <taxon>Iningainema tapete</taxon>
    </lineage>
</organism>
<dbReference type="CDD" id="cd01483">
    <property type="entry name" value="E1_enzyme_family"/>
    <property type="match status" value="1"/>
</dbReference>
<dbReference type="Proteomes" id="UP000629098">
    <property type="component" value="Unassembled WGS sequence"/>
</dbReference>
<feature type="domain" description="THIF-type NAD/FAD binding fold" evidence="1">
    <location>
        <begin position="21"/>
        <end position="141"/>
    </location>
</feature>
<evidence type="ECO:0000313" key="3">
    <source>
        <dbReference type="Proteomes" id="UP000629098"/>
    </source>
</evidence>
<dbReference type="PANTHER" id="PTHR10953:SF102">
    <property type="entry name" value="ADENYLYLTRANSFERASE AND SULFURTRANSFERASE MOCS3"/>
    <property type="match status" value="1"/>
</dbReference>
<protein>
    <submittedName>
        <fullName evidence="2">ThiF family adenylyltransferase</fullName>
    </submittedName>
</protein>
<keyword evidence="3" id="KW-1185">Reference proteome</keyword>